<keyword evidence="8" id="KW-1185">Reference proteome</keyword>
<dbReference type="GO" id="GO:0005737">
    <property type="term" value="C:cytoplasm"/>
    <property type="evidence" value="ECO:0007669"/>
    <property type="project" value="UniProtKB-SubCell"/>
</dbReference>
<dbReference type="InterPro" id="IPR046347">
    <property type="entry name" value="bZIP_sf"/>
</dbReference>
<dbReference type="InterPro" id="IPR004827">
    <property type="entry name" value="bZIP"/>
</dbReference>
<feature type="compositionally biased region" description="Polar residues" evidence="5">
    <location>
        <begin position="340"/>
        <end position="355"/>
    </location>
</feature>
<feature type="domain" description="BZIP" evidence="6">
    <location>
        <begin position="150"/>
        <end position="213"/>
    </location>
</feature>
<dbReference type="Pfam" id="PF00170">
    <property type="entry name" value="bZIP_1"/>
    <property type="match status" value="1"/>
</dbReference>
<dbReference type="GO" id="GO:0090575">
    <property type="term" value="C:RNA polymerase II transcription regulator complex"/>
    <property type="evidence" value="ECO:0007669"/>
    <property type="project" value="TreeGrafter"/>
</dbReference>
<feature type="compositionally biased region" description="Low complexity" evidence="5">
    <location>
        <begin position="378"/>
        <end position="389"/>
    </location>
</feature>
<dbReference type="GO" id="GO:0000976">
    <property type="term" value="F:transcription cis-regulatory region binding"/>
    <property type="evidence" value="ECO:0007669"/>
    <property type="project" value="InterPro"/>
</dbReference>
<keyword evidence="3" id="KW-0539">Nucleus</keyword>
<dbReference type="Proteomes" id="UP001219355">
    <property type="component" value="Chromosome 2"/>
</dbReference>
<dbReference type="SMART" id="SM00338">
    <property type="entry name" value="BRLZ"/>
    <property type="match status" value="1"/>
</dbReference>
<dbReference type="InterPro" id="IPR013910">
    <property type="entry name" value="TF_PAP1"/>
</dbReference>
<dbReference type="PROSITE" id="PS00036">
    <property type="entry name" value="BZIP_BASIC"/>
    <property type="match status" value="1"/>
</dbReference>
<dbReference type="InterPro" id="IPR023167">
    <property type="entry name" value="Yap1_redox_dom_sf"/>
</dbReference>
<dbReference type="Pfam" id="PF08601">
    <property type="entry name" value="PAP1"/>
    <property type="match status" value="1"/>
</dbReference>
<accession>A0AAF0DKS2</accession>
<protein>
    <submittedName>
        <fullName evidence="7">DNA-binding transcription factor yap1</fullName>
    </submittedName>
</protein>
<dbReference type="InterPro" id="IPR050936">
    <property type="entry name" value="AP-1-like"/>
</dbReference>
<evidence type="ECO:0000256" key="5">
    <source>
        <dbReference type="SAM" id="MobiDB-lite"/>
    </source>
</evidence>
<dbReference type="SUPFAM" id="SSF111430">
    <property type="entry name" value="YAP1 redox domain"/>
    <property type="match status" value="1"/>
</dbReference>
<comment type="subcellular location">
    <subcellularLocation>
        <location evidence="2">Cytoplasm</location>
    </subcellularLocation>
    <subcellularLocation>
        <location evidence="1">Nucleus</location>
    </subcellularLocation>
</comment>
<dbReference type="Gene3D" id="1.20.5.170">
    <property type="match status" value="1"/>
</dbReference>
<evidence type="ECO:0000256" key="3">
    <source>
        <dbReference type="ARBA" id="ARBA00023242"/>
    </source>
</evidence>
<feature type="region of interest" description="Disordered" evidence="5">
    <location>
        <begin position="335"/>
        <end position="407"/>
    </location>
</feature>
<name>A0AAF0DKS2_9EURO</name>
<evidence type="ECO:0000313" key="8">
    <source>
        <dbReference type="Proteomes" id="UP001219355"/>
    </source>
</evidence>
<dbReference type="SUPFAM" id="SSF57959">
    <property type="entry name" value="Leucine zipper domain"/>
    <property type="match status" value="1"/>
</dbReference>
<dbReference type="PROSITE" id="PS50217">
    <property type="entry name" value="BZIP"/>
    <property type="match status" value="1"/>
</dbReference>
<dbReference type="GO" id="GO:0034599">
    <property type="term" value="P:cellular response to oxidative stress"/>
    <property type="evidence" value="ECO:0007669"/>
    <property type="project" value="UniProtKB-ARBA"/>
</dbReference>
<evidence type="ECO:0000259" key="6">
    <source>
        <dbReference type="PROSITE" id="PS50217"/>
    </source>
</evidence>
<feature type="compositionally biased region" description="Polar residues" evidence="5">
    <location>
        <begin position="23"/>
        <end position="40"/>
    </location>
</feature>
<organism evidence="7 8">
    <name type="scientific">Emydomyces testavorans</name>
    <dbReference type="NCBI Taxonomy" id="2070801"/>
    <lineage>
        <taxon>Eukaryota</taxon>
        <taxon>Fungi</taxon>
        <taxon>Dikarya</taxon>
        <taxon>Ascomycota</taxon>
        <taxon>Pezizomycotina</taxon>
        <taxon>Eurotiomycetes</taxon>
        <taxon>Eurotiomycetidae</taxon>
        <taxon>Onygenales</taxon>
        <taxon>Nannizziopsiaceae</taxon>
        <taxon>Emydomyces</taxon>
    </lineage>
</organism>
<feature type="region of interest" description="Disordered" evidence="5">
    <location>
        <begin position="23"/>
        <end position="181"/>
    </location>
</feature>
<dbReference type="Gene3D" id="1.10.238.100">
    <property type="entry name" value="YAP1 redox domain. Chain B"/>
    <property type="match status" value="1"/>
</dbReference>
<proteinExistence type="inferred from homology"/>
<evidence type="ECO:0000256" key="1">
    <source>
        <dbReference type="ARBA" id="ARBA00004123"/>
    </source>
</evidence>
<comment type="similarity">
    <text evidence="4">Belongs to the bZIP family. YAP subfamily.</text>
</comment>
<dbReference type="FunFam" id="1.20.5.170:FF:000067">
    <property type="entry name" value="BZIP transcription factor"/>
    <property type="match status" value="1"/>
</dbReference>
<dbReference type="PANTHER" id="PTHR40621">
    <property type="entry name" value="TRANSCRIPTION FACTOR KAPC-RELATED"/>
    <property type="match status" value="1"/>
</dbReference>
<dbReference type="CDD" id="cd14688">
    <property type="entry name" value="bZIP_YAP"/>
    <property type="match status" value="1"/>
</dbReference>
<evidence type="ECO:0000256" key="2">
    <source>
        <dbReference type="ARBA" id="ARBA00004496"/>
    </source>
</evidence>
<dbReference type="EMBL" id="CP120628">
    <property type="protein sequence ID" value="WEW58685.1"/>
    <property type="molecule type" value="Genomic_DNA"/>
</dbReference>
<dbReference type="GO" id="GO:0001228">
    <property type="term" value="F:DNA-binding transcription activator activity, RNA polymerase II-specific"/>
    <property type="evidence" value="ECO:0007669"/>
    <property type="project" value="TreeGrafter"/>
</dbReference>
<sequence>MSYFDPMYQPNLFFSSGQQDILSASFSSPDHTAKPQNETTFDGMPVKVQESPNHHQNDSSSHQPFGSPSDHAAPGSGRLSFGDDSPFLDFSLDPDFEAAGGEALIGDLPGADVGEKRKSVDGKEDDENGKKRKENDEKVAKKPGRKPLTSEPTSKRKAQNRAAQRAFRERKEKHLKDLETKVDDLEKASEAANHENSLLRAQIERLQVELREYRRRLSWMTGVNGYSIPSNNSPKNNDSRTSRLNGDFSFEFPRFGDLPGAHMFGNGSANKTRSPPDTTQVSPIATMQYKAPGVLNRDLLKGSGSVGGAPHFSSVSGTASVLSPQNAASRSLYGREAGTTLRNPINLSSTGNGKSVKQPPNGINQTTRQEKSGAPGASNTNSPSTSSESHQGRASSIGTSPEPTVSSLLTANQEPKSDLQDAGNSTPRLDECEKSFYEKLNEACGCAEDPVPVALSRLKENLLSSNQQTSPESNNENSLGLDWLVQQNGGQFDPVLFNDYREPQDAVLSQEFGSFFNDAFPFPDLGNSFPNVDHGTSPVPKPDLISQIDRSLDADEEVVPGEDRSQMLSCTKIWDRLQSMEKFRNGEIDVDSLCTELRTKARCSEGGVVVNKKDVEDIMTRAS</sequence>
<feature type="compositionally biased region" description="Polar residues" evidence="5">
    <location>
        <begin position="392"/>
        <end position="407"/>
    </location>
</feature>
<feature type="compositionally biased region" description="Basic and acidic residues" evidence="5">
    <location>
        <begin position="166"/>
        <end position="181"/>
    </location>
</feature>
<evidence type="ECO:0000313" key="7">
    <source>
        <dbReference type="EMBL" id="WEW58685.1"/>
    </source>
</evidence>
<gene>
    <name evidence="7" type="primary">YAP1</name>
    <name evidence="7" type="ORF">PRK78_004153</name>
</gene>
<dbReference type="PANTHER" id="PTHR40621:SF6">
    <property type="entry name" value="AP-1-LIKE TRANSCRIPTION FACTOR YAP1-RELATED"/>
    <property type="match status" value="1"/>
</dbReference>
<reference evidence="7" key="1">
    <citation type="submission" date="2023-03" db="EMBL/GenBank/DDBJ databases">
        <title>Emydomyces testavorans Genome Sequence.</title>
        <authorList>
            <person name="Hoyer L."/>
        </authorList>
    </citation>
    <scope>NUCLEOTIDE SEQUENCE</scope>
    <source>
        <strain evidence="7">16-2883</strain>
    </source>
</reference>
<keyword evidence="7" id="KW-0238">DNA-binding</keyword>
<feature type="compositionally biased region" description="Basic and acidic residues" evidence="5">
    <location>
        <begin position="113"/>
        <end position="122"/>
    </location>
</feature>
<evidence type="ECO:0000256" key="4">
    <source>
        <dbReference type="ARBA" id="ARBA00038132"/>
    </source>
</evidence>
<dbReference type="AlphaFoldDB" id="A0AAF0DKS2"/>